<protein>
    <recommendedName>
        <fullName evidence="4">Secreted protein</fullName>
    </recommendedName>
</protein>
<organism evidence="2 3">
    <name type="scientific">Patellaria atrata CBS 101060</name>
    <dbReference type="NCBI Taxonomy" id="1346257"/>
    <lineage>
        <taxon>Eukaryota</taxon>
        <taxon>Fungi</taxon>
        <taxon>Dikarya</taxon>
        <taxon>Ascomycota</taxon>
        <taxon>Pezizomycotina</taxon>
        <taxon>Dothideomycetes</taxon>
        <taxon>Dothideomycetes incertae sedis</taxon>
        <taxon>Patellariales</taxon>
        <taxon>Patellariaceae</taxon>
        <taxon>Patellaria</taxon>
    </lineage>
</organism>
<evidence type="ECO:0000256" key="1">
    <source>
        <dbReference type="SAM" id="SignalP"/>
    </source>
</evidence>
<accession>A0A9P4S6W4</accession>
<reference evidence="2" key="1">
    <citation type="journal article" date="2020" name="Stud. Mycol.">
        <title>101 Dothideomycetes genomes: a test case for predicting lifestyles and emergence of pathogens.</title>
        <authorList>
            <person name="Haridas S."/>
            <person name="Albert R."/>
            <person name="Binder M."/>
            <person name="Bloem J."/>
            <person name="Labutti K."/>
            <person name="Salamov A."/>
            <person name="Andreopoulos B."/>
            <person name="Baker S."/>
            <person name="Barry K."/>
            <person name="Bills G."/>
            <person name="Bluhm B."/>
            <person name="Cannon C."/>
            <person name="Castanera R."/>
            <person name="Culley D."/>
            <person name="Daum C."/>
            <person name="Ezra D."/>
            <person name="Gonzalez J."/>
            <person name="Henrissat B."/>
            <person name="Kuo A."/>
            <person name="Liang C."/>
            <person name="Lipzen A."/>
            <person name="Lutzoni F."/>
            <person name="Magnuson J."/>
            <person name="Mondo S."/>
            <person name="Nolan M."/>
            <person name="Ohm R."/>
            <person name="Pangilinan J."/>
            <person name="Park H.-J."/>
            <person name="Ramirez L."/>
            <person name="Alfaro M."/>
            <person name="Sun H."/>
            <person name="Tritt A."/>
            <person name="Yoshinaga Y."/>
            <person name="Zwiers L.-H."/>
            <person name="Turgeon B."/>
            <person name="Goodwin S."/>
            <person name="Spatafora J."/>
            <person name="Crous P."/>
            <person name="Grigoriev I."/>
        </authorList>
    </citation>
    <scope>NUCLEOTIDE SEQUENCE</scope>
    <source>
        <strain evidence="2">CBS 101060</strain>
    </source>
</reference>
<keyword evidence="1" id="KW-0732">Signal</keyword>
<name>A0A9P4S6W4_9PEZI</name>
<evidence type="ECO:0000313" key="2">
    <source>
        <dbReference type="EMBL" id="KAF2837248.1"/>
    </source>
</evidence>
<dbReference type="AlphaFoldDB" id="A0A9P4S6W4"/>
<feature type="signal peptide" evidence="1">
    <location>
        <begin position="1"/>
        <end position="16"/>
    </location>
</feature>
<gene>
    <name evidence="2" type="ORF">M501DRAFT_196297</name>
</gene>
<evidence type="ECO:0000313" key="3">
    <source>
        <dbReference type="Proteomes" id="UP000799429"/>
    </source>
</evidence>
<dbReference type="EMBL" id="MU006100">
    <property type="protein sequence ID" value="KAF2837248.1"/>
    <property type="molecule type" value="Genomic_DNA"/>
</dbReference>
<comment type="caution">
    <text evidence="2">The sequence shown here is derived from an EMBL/GenBank/DDBJ whole genome shotgun (WGS) entry which is preliminary data.</text>
</comment>
<keyword evidence="3" id="KW-1185">Reference proteome</keyword>
<evidence type="ECO:0008006" key="4">
    <source>
        <dbReference type="Google" id="ProtNLM"/>
    </source>
</evidence>
<feature type="chain" id="PRO_5040147822" description="Secreted protein" evidence="1">
    <location>
        <begin position="17"/>
        <end position="100"/>
    </location>
</feature>
<dbReference type="Proteomes" id="UP000799429">
    <property type="component" value="Unassembled WGS sequence"/>
</dbReference>
<proteinExistence type="predicted"/>
<sequence length="100" mass="11758">MWYCSFSPASLTCVSSLSLLLILSELDLHPSLPLLLPFVHAVPTTTRRQLRPTDHQRRSSRRVYDKEVRELITHYLSVITFTPLYRGQLYISSHVRYHFK</sequence>